<evidence type="ECO:0000313" key="1">
    <source>
        <dbReference type="EMBL" id="AAL47973.1"/>
    </source>
</evidence>
<reference evidence="1" key="1">
    <citation type="submission" date="2001-12" db="EMBL/GenBank/DDBJ databases">
        <authorList>
            <person name="Stapleton M."/>
            <person name="Brokstein P."/>
            <person name="Hong L."/>
            <person name="Agbayani A."/>
            <person name="Carlson J."/>
            <person name="Champe M."/>
            <person name="Chavez C."/>
            <person name="Dorsett V."/>
            <person name="Dresnek D."/>
            <person name="Farfan D."/>
            <person name="Frise E."/>
            <person name="George R."/>
            <person name="Gonzalez M."/>
            <person name="Guarin H."/>
            <person name="Kronmiller B."/>
            <person name="Li P."/>
            <person name="Liao G."/>
            <person name="Miranda A."/>
            <person name="Mungall C.J."/>
            <person name="Nunoo J."/>
            <person name="Pacleb J."/>
            <person name="Paragas V."/>
            <person name="Park S."/>
            <person name="Patel S."/>
            <person name="Phouanenavong S."/>
            <person name="Wan K."/>
            <person name="Yu C."/>
            <person name="Lewis S.E."/>
            <person name="Rubin G.M."/>
            <person name="Celniker S."/>
        </authorList>
    </citation>
    <scope>NUCLEOTIDE SEQUENCE</scope>
    <source>
        <strain evidence="1">Berkeley</strain>
    </source>
</reference>
<accession>Q8SZU7</accession>
<dbReference type="AlphaFoldDB" id="Q8SZU7"/>
<dbReference type="EMBL" id="AY070502">
    <property type="protein sequence ID" value="AAL47973.1"/>
    <property type="molecule type" value="mRNA"/>
</dbReference>
<name>Q8SZU7_DROME</name>
<proteinExistence type="evidence at transcript level"/>
<protein>
    <submittedName>
        <fullName evidence="1">GH08880p</fullName>
    </submittedName>
</protein>
<organism evidence="1">
    <name type="scientific">Drosophila melanogaster</name>
    <name type="common">Fruit fly</name>
    <dbReference type="NCBI Taxonomy" id="7227"/>
    <lineage>
        <taxon>Eukaryota</taxon>
        <taxon>Metazoa</taxon>
        <taxon>Ecdysozoa</taxon>
        <taxon>Arthropoda</taxon>
        <taxon>Hexapoda</taxon>
        <taxon>Insecta</taxon>
        <taxon>Pterygota</taxon>
        <taxon>Neoptera</taxon>
        <taxon>Endopterygota</taxon>
        <taxon>Diptera</taxon>
        <taxon>Brachycera</taxon>
        <taxon>Muscomorpha</taxon>
        <taxon>Ephydroidea</taxon>
        <taxon>Drosophilidae</taxon>
        <taxon>Drosophila</taxon>
        <taxon>Sophophora</taxon>
    </lineage>
</organism>
<sequence>MPCAMLHSCSGLSTAVQRSPSLKLPSVTSVAIVGTIWSSPSFTKQLRAASSKATSSSSTWYMRCRMSCFQVVLFSCASEKLSSKISSPWQVWRPLLTIVWAALQRLACCAGARYAWHSPSPVRNVMPRELESLVVSSRVFMITLVSLFSKISSLNCTSIDICSLSLFCRLIFCLETQLPFTASVM</sequence>